<keyword evidence="3 11" id="KW-0328">Glycosyltransferase</keyword>
<dbReference type="PANTHER" id="PTHR43816">
    <property type="entry name" value="NICOTINAMIDE PHOSPHORIBOSYLTRANSFERASE"/>
    <property type="match status" value="1"/>
</dbReference>
<dbReference type="InterPro" id="IPR013785">
    <property type="entry name" value="Aldolase_TIM"/>
</dbReference>
<gene>
    <name evidence="11" type="ORF">VB738_14110</name>
</gene>
<dbReference type="InterPro" id="IPR016471">
    <property type="entry name" value="Nicotinamide_PRibTrfase"/>
</dbReference>
<evidence type="ECO:0000256" key="2">
    <source>
        <dbReference type="ARBA" id="ARBA00022642"/>
    </source>
</evidence>
<sequence>MDFNLLLDTDSYKGSHWLQYPPDLTAMGAYLESRGGEHPDTLFFGLQMLLQDTLERPVSQGDVEEAADLWSAHGLPFNHQGWQRLLSVHGGRLPLRIRAVPEGSRVPTGNVLMTVESTDPALAWLVTWVETLLLRLWYPTTVATRSWHFRELLRSALERSTDDPVAELPFRLHDFGSRGVSSHESAAIGGLAHLVAFRGTDTVAALVAGRRHYDGPMAGFSIPAAEHSTILAWGQEHELEAYRTMLDRFARPGAVLAVVSDSYDLWNAVDHLWGEQLREQVIASGATVVIRPDSGDPVAIVPELLRRLEARFGSRLNGKGYRVLEHVRVIQGDGITATSLPVVLEAILAAGFSVENVAFGMGGGLLQQVNRDSQRFAYKVSWVERAGRIHPVHKTPVTDPAKTSKAGVLDLIRDEQGYRTVVLERPEPHPASCLQTVFENGALRRRCSFEEVRARAMQG</sequence>
<dbReference type="CDD" id="cd01569">
    <property type="entry name" value="PBEF_like"/>
    <property type="match status" value="1"/>
</dbReference>
<dbReference type="NCBIfam" id="NF006629">
    <property type="entry name" value="PRK09198.1"/>
    <property type="match status" value="1"/>
</dbReference>
<evidence type="ECO:0000256" key="4">
    <source>
        <dbReference type="ARBA" id="ARBA00022679"/>
    </source>
</evidence>
<dbReference type="EMBL" id="JAYGHX010000010">
    <property type="protein sequence ID" value="MEA5392393.1"/>
    <property type="molecule type" value="Genomic_DNA"/>
</dbReference>
<dbReference type="PIRSF" id="PIRSF005943">
    <property type="entry name" value="NMPRT"/>
    <property type="match status" value="1"/>
</dbReference>
<comment type="catalytic activity">
    <reaction evidence="8">
        <text>beta-nicotinamide D-ribonucleotide + diphosphate = 5-phospho-alpha-D-ribose 1-diphosphate + nicotinamide + H(+)</text>
        <dbReference type="Rhea" id="RHEA:16149"/>
        <dbReference type="ChEBI" id="CHEBI:14649"/>
        <dbReference type="ChEBI" id="CHEBI:15378"/>
        <dbReference type="ChEBI" id="CHEBI:17154"/>
        <dbReference type="ChEBI" id="CHEBI:33019"/>
        <dbReference type="ChEBI" id="CHEBI:58017"/>
        <dbReference type="EC" id="2.4.2.12"/>
    </reaction>
    <physiologicalReaction direction="right-to-left" evidence="8">
        <dbReference type="Rhea" id="RHEA:16151"/>
    </physiologicalReaction>
</comment>
<evidence type="ECO:0000256" key="7">
    <source>
        <dbReference type="ARBA" id="ARBA00035036"/>
    </source>
</evidence>
<dbReference type="InterPro" id="IPR041529">
    <property type="entry name" value="DUF5598"/>
</dbReference>
<dbReference type="Proteomes" id="UP001304461">
    <property type="component" value="Unassembled WGS sequence"/>
</dbReference>
<protein>
    <recommendedName>
        <fullName evidence="7">Nicotinamide phosphoribosyltransferase</fullName>
        <ecNumber evidence="6">2.4.2.12</ecNumber>
    </recommendedName>
</protein>
<keyword evidence="4" id="KW-0808">Transferase</keyword>
<dbReference type="InterPro" id="IPR036068">
    <property type="entry name" value="Nicotinate_pribotase-like_C"/>
</dbReference>
<keyword evidence="12" id="KW-1185">Reference proteome</keyword>
<evidence type="ECO:0000313" key="12">
    <source>
        <dbReference type="Proteomes" id="UP001304461"/>
    </source>
</evidence>
<keyword evidence="2" id="KW-0662">Pyridine nucleotide biosynthesis</keyword>
<comment type="pathway">
    <text evidence="5">Cofactor biosynthesis; NAD(+) biosynthesis; nicotinamide D-ribonucleotide from 5-phospho-alpha-D-ribose 1-diphosphate and nicotinamide: step 1/1.</text>
</comment>
<proteinExistence type="inferred from homology"/>
<dbReference type="RefSeq" id="WP_323306344.1">
    <property type="nucleotide sequence ID" value="NZ_JAYGHX010000010.1"/>
</dbReference>
<dbReference type="EC" id="2.4.2.12" evidence="6"/>
<dbReference type="InterPro" id="IPR041525">
    <property type="entry name" value="N/Namide_PRibTrfase"/>
</dbReference>
<evidence type="ECO:0000256" key="1">
    <source>
        <dbReference type="ARBA" id="ARBA00010897"/>
    </source>
</evidence>
<evidence type="ECO:0000256" key="6">
    <source>
        <dbReference type="ARBA" id="ARBA00035024"/>
    </source>
</evidence>
<feature type="domain" description="Nicotinamide phosphoribosyltransferase N-terminal" evidence="10">
    <location>
        <begin position="4"/>
        <end position="97"/>
    </location>
</feature>
<evidence type="ECO:0000313" key="11">
    <source>
        <dbReference type="EMBL" id="MEA5392393.1"/>
    </source>
</evidence>
<evidence type="ECO:0000259" key="9">
    <source>
        <dbReference type="Pfam" id="PF04095"/>
    </source>
</evidence>
<comment type="caution">
    <text evidence="11">The sequence shown here is derived from an EMBL/GenBank/DDBJ whole genome shotgun (WGS) entry which is preliminary data.</text>
</comment>
<dbReference type="GO" id="GO:0016757">
    <property type="term" value="F:glycosyltransferase activity"/>
    <property type="evidence" value="ECO:0007669"/>
    <property type="project" value="UniProtKB-KW"/>
</dbReference>
<dbReference type="SUPFAM" id="SSF51690">
    <property type="entry name" value="Nicotinate/Quinolinate PRTase C-terminal domain-like"/>
    <property type="match status" value="1"/>
</dbReference>
<reference evidence="11 12" key="1">
    <citation type="submission" date="2023-12" db="EMBL/GenBank/DDBJ databases">
        <title>Baltic Sea Cyanobacteria.</title>
        <authorList>
            <person name="Delbaje E."/>
            <person name="Fewer D.P."/>
            <person name="Shishido T.K."/>
        </authorList>
    </citation>
    <scope>NUCLEOTIDE SEQUENCE [LARGE SCALE GENOMIC DNA]</scope>
    <source>
        <strain evidence="11 12">UHCC 0139</strain>
    </source>
</reference>
<evidence type="ECO:0000259" key="10">
    <source>
        <dbReference type="Pfam" id="PF18127"/>
    </source>
</evidence>
<dbReference type="Pfam" id="PF18127">
    <property type="entry name" value="NAMPT_N"/>
    <property type="match status" value="1"/>
</dbReference>
<comment type="similarity">
    <text evidence="1">Belongs to the NAPRTase family.</text>
</comment>
<evidence type="ECO:0000256" key="3">
    <source>
        <dbReference type="ARBA" id="ARBA00022676"/>
    </source>
</evidence>
<evidence type="ECO:0000256" key="8">
    <source>
        <dbReference type="ARBA" id="ARBA00047835"/>
    </source>
</evidence>
<organism evidence="11 12">
    <name type="scientific">Cyanobium gracile UHCC 0139</name>
    <dbReference type="NCBI Taxonomy" id="3110308"/>
    <lineage>
        <taxon>Bacteria</taxon>
        <taxon>Bacillati</taxon>
        <taxon>Cyanobacteriota</taxon>
        <taxon>Cyanophyceae</taxon>
        <taxon>Synechococcales</taxon>
        <taxon>Prochlorococcaceae</taxon>
        <taxon>Cyanobium</taxon>
    </lineage>
</organism>
<dbReference type="Pfam" id="PF04095">
    <property type="entry name" value="NAPRTase"/>
    <property type="match status" value="1"/>
</dbReference>
<dbReference type="GO" id="GO:0004516">
    <property type="term" value="F:nicotinate phosphoribosyltransferase activity"/>
    <property type="evidence" value="ECO:0007669"/>
    <property type="project" value="UniProtKB-EC"/>
</dbReference>
<feature type="domain" description="Nicotinate/nicotinamide phosphoribosyltransferase" evidence="9">
    <location>
        <begin position="170"/>
        <end position="423"/>
    </location>
</feature>
<name>A0ABU5RX95_9CYAN</name>
<keyword evidence="11" id="KW-0436">Ligase</keyword>
<dbReference type="Gene3D" id="3.20.20.70">
    <property type="entry name" value="Aldolase class I"/>
    <property type="match status" value="1"/>
</dbReference>
<dbReference type="PANTHER" id="PTHR43816:SF1">
    <property type="entry name" value="NICOTINAMIDE PHOSPHORIBOSYLTRANSFERASE"/>
    <property type="match status" value="1"/>
</dbReference>
<evidence type="ECO:0000256" key="5">
    <source>
        <dbReference type="ARBA" id="ARBA00035007"/>
    </source>
</evidence>
<accession>A0ABU5RX95</accession>